<dbReference type="Proteomes" id="UP001165565">
    <property type="component" value="Unassembled WGS sequence"/>
</dbReference>
<name>A0AA41Z677_9SPHN</name>
<dbReference type="PROSITE" id="PS51318">
    <property type="entry name" value="TAT"/>
    <property type="match status" value="1"/>
</dbReference>
<proteinExistence type="predicted"/>
<keyword evidence="2" id="KW-1185">Reference proteome</keyword>
<sequence length="184" mass="20753">MTEIFPLDRRALIAGGALLTAAATAPPAATGAVALRDFSFQDGRWTVHHRKLRRRLAQSTDWYEFAGTTTAGPLMAGLAGYEDNFLDDPLGAYHAEGLRRLDPKTGLWSIWWWDGRFAEIDPPVTGRFENGIGTFFGDSIFDGKAIRVRYIWDMPTAGVPRWQQAFSPDRGATWETNWVMEFRR</sequence>
<dbReference type="AlphaFoldDB" id="A0AA41Z677"/>
<comment type="caution">
    <text evidence="1">The sequence shown here is derived from an EMBL/GenBank/DDBJ whole genome shotgun (WGS) entry which is preliminary data.</text>
</comment>
<dbReference type="EMBL" id="JANFAV010000001">
    <property type="protein sequence ID" value="MCW6533663.1"/>
    <property type="molecule type" value="Genomic_DNA"/>
</dbReference>
<dbReference type="InterPro" id="IPR006311">
    <property type="entry name" value="TAT_signal"/>
</dbReference>
<accession>A0AA41Z677</accession>
<organism evidence="1 2">
    <name type="scientific">Sphingomonas lycopersici</name>
    <dbReference type="NCBI Taxonomy" id="2951807"/>
    <lineage>
        <taxon>Bacteria</taxon>
        <taxon>Pseudomonadati</taxon>
        <taxon>Pseudomonadota</taxon>
        <taxon>Alphaproteobacteria</taxon>
        <taxon>Sphingomonadales</taxon>
        <taxon>Sphingomonadaceae</taxon>
        <taxon>Sphingomonas</taxon>
    </lineage>
</organism>
<dbReference type="RefSeq" id="WP_179514088.1">
    <property type="nucleotide sequence ID" value="NZ_JANFAV010000001.1"/>
</dbReference>
<reference evidence="1" key="1">
    <citation type="submission" date="2022-06" db="EMBL/GenBank/DDBJ databases">
        <title>Sphingomonas sp. nov. isolated from rhizosphere soil of tomato.</title>
        <authorList>
            <person name="Dong H."/>
            <person name="Gao R."/>
        </authorList>
    </citation>
    <scope>NUCLEOTIDE SEQUENCE</scope>
    <source>
        <strain evidence="1">MMSM24</strain>
    </source>
</reference>
<gene>
    <name evidence="1" type="ORF">NEE01_02555</name>
</gene>
<evidence type="ECO:0000313" key="1">
    <source>
        <dbReference type="EMBL" id="MCW6533663.1"/>
    </source>
</evidence>
<protein>
    <submittedName>
        <fullName evidence="1">DUF1579 domain-containing protein</fullName>
    </submittedName>
</protein>
<evidence type="ECO:0000313" key="2">
    <source>
        <dbReference type="Proteomes" id="UP001165565"/>
    </source>
</evidence>